<dbReference type="InterPro" id="IPR050078">
    <property type="entry name" value="Ribosomal_L11_MeTrfase_PrmA"/>
</dbReference>
<evidence type="ECO:0000256" key="4">
    <source>
        <dbReference type="ARBA" id="ARBA00022679"/>
    </source>
</evidence>
<dbReference type="PANTHER" id="PTHR43648:SF1">
    <property type="entry name" value="ELECTRON TRANSFER FLAVOPROTEIN BETA SUBUNIT LYSINE METHYLTRANSFERASE"/>
    <property type="match status" value="1"/>
</dbReference>
<keyword evidence="7" id="KW-0687">Ribonucleoprotein</keyword>
<dbReference type="Pfam" id="PF06325">
    <property type="entry name" value="PrmA"/>
    <property type="match status" value="1"/>
</dbReference>
<keyword evidence="5 6" id="KW-0949">S-adenosyl-L-methionine</keyword>
<dbReference type="EC" id="2.1.1.-" evidence="6"/>
<keyword evidence="3 6" id="KW-0489">Methyltransferase</keyword>
<keyword evidence="2 6" id="KW-0963">Cytoplasm</keyword>
<dbReference type="InterPro" id="IPR004498">
    <property type="entry name" value="Ribosomal_PrmA_MeTrfase"/>
</dbReference>
<dbReference type="SUPFAM" id="SSF53335">
    <property type="entry name" value="S-adenosyl-L-methionine-dependent methyltransferases"/>
    <property type="match status" value="1"/>
</dbReference>
<reference evidence="7" key="1">
    <citation type="submission" date="2020-02" db="EMBL/GenBank/DDBJ databases">
        <authorList>
            <person name="Meier V. D."/>
        </authorList>
    </citation>
    <scope>NUCLEOTIDE SEQUENCE</scope>
    <source>
        <strain evidence="7">AVDCRST_MAG73</strain>
    </source>
</reference>
<dbReference type="EMBL" id="CADCWE010000204">
    <property type="protein sequence ID" value="CAA9553917.1"/>
    <property type="molecule type" value="Genomic_DNA"/>
</dbReference>
<gene>
    <name evidence="6" type="primary">prmA</name>
    <name evidence="7" type="ORF">AVDCRST_MAG73-3055</name>
</gene>
<dbReference type="GO" id="GO:0005737">
    <property type="term" value="C:cytoplasm"/>
    <property type="evidence" value="ECO:0007669"/>
    <property type="project" value="UniProtKB-SubCell"/>
</dbReference>
<evidence type="ECO:0000256" key="3">
    <source>
        <dbReference type="ARBA" id="ARBA00022603"/>
    </source>
</evidence>
<dbReference type="GO" id="GO:0005840">
    <property type="term" value="C:ribosome"/>
    <property type="evidence" value="ECO:0007669"/>
    <property type="project" value="UniProtKB-KW"/>
</dbReference>
<dbReference type="CDD" id="cd02440">
    <property type="entry name" value="AdoMet_MTases"/>
    <property type="match status" value="1"/>
</dbReference>
<dbReference type="HAMAP" id="MF_00735">
    <property type="entry name" value="Methyltr_PrmA"/>
    <property type="match status" value="1"/>
</dbReference>
<evidence type="ECO:0000256" key="2">
    <source>
        <dbReference type="ARBA" id="ARBA00022490"/>
    </source>
</evidence>
<proteinExistence type="inferred from homology"/>
<comment type="subcellular location">
    <subcellularLocation>
        <location evidence="6">Cytoplasm</location>
    </subcellularLocation>
</comment>
<dbReference type="GO" id="GO:0008276">
    <property type="term" value="F:protein methyltransferase activity"/>
    <property type="evidence" value="ECO:0007669"/>
    <property type="project" value="UniProtKB-UniRule"/>
</dbReference>
<dbReference type="Gene3D" id="3.40.50.150">
    <property type="entry name" value="Vaccinia Virus protein VP39"/>
    <property type="match status" value="1"/>
</dbReference>
<feature type="binding site" evidence="6">
    <location>
        <position position="183"/>
    </location>
    <ligand>
        <name>S-adenosyl-L-methionine</name>
        <dbReference type="ChEBI" id="CHEBI:59789"/>
    </ligand>
</feature>
<feature type="binding site" evidence="6">
    <location>
        <position position="205"/>
    </location>
    <ligand>
        <name>S-adenosyl-L-methionine</name>
        <dbReference type="ChEBI" id="CHEBI:59789"/>
    </ligand>
</feature>
<protein>
    <recommendedName>
        <fullName evidence="6">Ribosomal protein L11 methyltransferase</fullName>
        <shortName evidence="6">L11 Mtase</shortName>
        <ecNumber evidence="6">2.1.1.-</ecNumber>
    </recommendedName>
</protein>
<comment type="similarity">
    <text evidence="1 6">Belongs to the methyltransferase superfamily. PrmA family.</text>
</comment>
<keyword evidence="7" id="KW-0689">Ribosomal protein</keyword>
<name>A0A6J4ULG1_9BACT</name>
<dbReference type="InterPro" id="IPR029063">
    <property type="entry name" value="SAM-dependent_MTases_sf"/>
</dbReference>
<dbReference type="PANTHER" id="PTHR43648">
    <property type="entry name" value="ELECTRON TRANSFER FLAVOPROTEIN BETA SUBUNIT LYSINE METHYLTRANSFERASE"/>
    <property type="match status" value="1"/>
</dbReference>
<accession>A0A6J4ULG1</accession>
<dbReference type="GO" id="GO:0032259">
    <property type="term" value="P:methylation"/>
    <property type="evidence" value="ECO:0007669"/>
    <property type="project" value="UniProtKB-KW"/>
</dbReference>
<evidence type="ECO:0000256" key="6">
    <source>
        <dbReference type="HAMAP-Rule" id="MF_00735"/>
    </source>
</evidence>
<sequence length="316" mass="33916">MTDTAPQATGATEGWLELAVEVDHEAVEPVTELFARYGYNEGVVIHEPFTQDPDGDNMKVDPSRPVTVSTFVAERDVSPETLDEIRRALWHLGRMRLVGELTVTHREEENWVNAWKEHYHPLRIGNRVTVCPPWHDYAGADDEVVVVLDPGMAFGTGMHPSTKLAVLGLEAELRPGVRVLDVGTGSGVLAIAAVLLGAFAVDAVDIEPVAVRSTAENATRNGVADRITAAVGSVGPDAPFAGSYALVLANIIARVLIDLAAPLAAAVAPGGSLVLSGIIESREPAVRRAFEAEGLIFKERDQIEDWVGLVYHRPSA</sequence>
<comment type="function">
    <text evidence="6">Methylates ribosomal protein L11.</text>
</comment>
<feature type="binding site" evidence="6">
    <location>
        <position position="250"/>
    </location>
    <ligand>
        <name>S-adenosyl-L-methionine</name>
        <dbReference type="ChEBI" id="CHEBI:59789"/>
    </ligand>
</feature>
<comment type="catalytic activity">
    <reaction evidence="6">
        <text>L-lysyl-[protein] + 3 S-adenosyl-L-methionine = N(6),N(6),N(6)-trimethyl-L-lysyl-[protein] + 3 S-adenosyl-L-homocysteine + 3 H(+)</text>
        <dbReference type="Rhea" id="RHEA:54192"/>
        <dbReference type="Rhea" id="RHEA-COMP:9752"/>
        <dbReference type="Rhea" id="RHEA-COMP:13826"/>
        <dbReference type="ChEBI" id="CHEBI:15378"/>
        <dbReference type="ChEBI" id="CHEBI:29969"/>
        <dbReference type="ChEBI" id="CHEBI:57856"/>
        <dbReference type="ChEBI" id="CHEBI:59789"/>
        <dbReference type="ChEBI" id="CHEBI:61961"/>
    </reaction>
</comment>
<dbReference type="PIRSF" id="PIRSF000401">
    <property type="entry name" value="RPL11_MTase"/>
    <property type="match status" value="1"/>
</dbReference>
<evidence type="ECO:0000256" key="1">
    <source>
        <dbReference type="ARBA" id="ARBA00009741"/>
    </source>
</evidence>
<dbReference type="AlphaFoldDB" id="A0A6J4ULG1"/>
<feature type="binding site" evidence="6">
    <location>
        <position position="162"/>
    </location>
    <ligand>
        <name>S-adenosyl-L-methionine</name>
        <dbReference type="ChEBI" id="CHEBI:59789"/>
    </ligand>
</feature>
<evidence type="ECO:0000256" key="5">
    <source>
        <dbReference type="ARBA" id="ARBA00022691"/>
    </source>
</evidence>
<evidence type="ECO:0000313" key="7">
    <source>
        <dbReference type="EMBL" id="CAA9553917.1"/>
    </source>
</evidence>
<organism evidence="7">
    <name type="scientific">uncultured Thermomicrobiales bacterium</name>
    <dbReference type="NCBI Taxonomy" id="1645740"/>
    <lineage>
        <taxon>Bacteria</taxon>
        <taxon>Pseudomonadati</taxon>
        <taxon>Thermomicrobiota</taxon>
        <taxon>Thermomicrobia</taxon>
        <taxon>Thermomicrobiales</taxon>
        <taxon>environmental samples</taxon>
    </lineage>
</organism>
<dbReference type="NCBIfam" id="TIGR00406">
    <property type="entry name" value="prmA"/>
    <property type="match status" value="1"/>
</dbReference>
<keyword evidence="4 6" id="KW-0808">Transferase</keyword>